<dbReference type="PANTHER" id="PTHR47425">
    <property type="entry name" value="FARB-RELATED"/>
    <property type="match status" value="1"/>
</dbReference>
<dbReference type="Pfam" id="PF00172">
    <property type="entry name" value="Zn_clus"/>
    <property type="match status" value="1"/>
</dbReference>
<proteinExistence type="predicted"/>
<dbReference type="SMART" id="SM00066">
    <property type="entry name" value="GAL4"/>
    <property type="match status" value="1"/>
</dbReference>
<evidence type="ECO:0000256" key="1">
    <source>
        <dbReference type="ARBA" id="ARBA00023015"/>
    </source>
</evidence>
<evidence type="ECO:0000256" key="3">
    <source>
        <dbReference type="ARBA" id="ARBA00023163"/>
    </source>
</evidence>
<dbReference type="PROSITE" id="PS50048">
    <property type="entry name" value="ZN2_CY6_FUNGAL_2"/>
    <property type="match status" value="1"/>
</dbReference>
<dbReference type="OrthoDB" id="5041285at2759"/>
<dbReference type="CDD" id="cd00067">
    <property type="entry name" value="GAL4"/>
    <property type="match status" value="1"/>
</dbReference>
<evidence type="ECO:0000313" key="6">
    <source>
        <dbReference type="EMBL" id="PKY05798.1"/>
    </source>
</evidence>
<reference evidence="6" key="1">
    <citation type="submission" date="2016-12" db="EMBL/GenBank/DDBJ databases">
        <title>The genomes of Aspergillus section Nigri reveals drivers in fungal speciation.</title>
        <authorList>
            <consortium name="DOE Joint Genome Institute"/>
            <person name="Vesth T.C."/>
            <person name="Nybo J."/>
            <person name="Theobald S."/>
            <person name="Brandl J."/>
            <person name="Frisvad J.C."/>
            <person name="Nielsen K.F."/>
            <person name="Lyhne E.K."/>
            <person name="Kogle M.E."/>
            <person name="Kuo A."/>
            <person name="Riley R."/>
            <person name="Clum A."/>
            <person name="Nolan M."/>
            <person name="Lipzen A."/>
            <person name="Salamov A."/>
            <person name="Henrissat B."/>
            <person name="Wiebenga A."/>
            <person name="De vries R.P."/>
            <person name="Grigoriev I.V."/>
            <person name="Mortensen U.H."/>
            <person name="Andersen M.R."/>
            <person name="Baker S.E."/>
        </authorList>
    </citation>
    <scope>NUCLEOTIDE SEQUENCE</scope>
    <source>
        <strain evidence="6">IBT 28561</strain>
    </source>
</reference>
<dbReference type="GO" id="GO:0003677">
    <property type="term" value="F:DNA binding"/>
    <property type="evidence" value="ECO:0007669"/>
    <property type="project" value="UniProtKB-KW"/>
</dbReference>
<accession>A0A2I1D7F7</accession>
<dbReference type="EMBL" id="MSFM01000004">
    <property type="protein sequence ID" value="PKY05798.1"/>
    <property type="molecule type" value="Genomic_DNA"/>
</dbReference>
<dbReference type="PANTHER" id="PTHR47425:SF2">
    <property type="entry name" value="FARB-RELATED"/>
    <property type="match status" value="1"/>
</dbReference>
<feature type="non-terminal residue" evidence="6">
    <location>
        <position position="689"/>
    </location>
</feature>
<dbReference type="VEuPathDB" id="FungiDB:P168DRAFT_221156"/>
<keyword evidence="4" id="KW-0539">Nucleus</keyword>
<keyword evidence="1" id="KW-0805">Transcription regulation</keyword>
<dbReference type="Gene3D" id="4.10.240.10">
    <property type="entry name" value="Zn(2)-C6 fungal-type DNA-binding domain"/>
    <property type="match status" value="1"/>
</dbReference>
<dbReference type="SUPFAM" id="SSF57701">
    <property type="entry name" value="Zn2/Cys6 DNA-binding domain"/>
    <property type="match status" value="1"/>
</dbReference>
<evidence type="ECO:0000256" key="4">
    <source>
        <dbReference type="ARBA" id="ARBA00023242"/>
    </source>
</evidence>
<dbReference type="GeneID" id="36540624"/>
<keyword evidence="2" id="KW-0238">DNA-binding</keyword>
<comment type="caution">
    <text evidence="6">The sequence shown here is derived from an EMBL/GenBank/DDBJ whole genome shotgun (WGS) entry which is preliminary data.</text>
</comment>
<dbReference type="RefSeq" id="XP_024694392.1">
    <property type="nucleotide sequence ID" value="XM_024833100.1"/>
</dbReference>
<dbReference type="InterPro" id="IPR001138">
    <property type="entry name" value="Zn2Cys6_DnaBD"/>
</dbReference>
<name>A0A2I1D7F7_ASPC2</name>
<dbReference type="AlphaFoldDB" id="A0A2I1D7F7"/>
<keyword evidence="3" id="KW-0804">Transcription</keyword>
<evidence type="ECO:0000313" key="7">
    <source>
        <dbReference type="Proteomes" id="UP000234254"/>
    </source>
</evidence>
<dbReference type="GO" id="GO:0000981">
    <property type="term" value="F:DNA-binding transcription factor activity, RNA polymerase II-specific"/>
    <property type="evidence" value="ECO:0007669"/>
    <property type="project" value="InterPro"/>
</dbReference>
<evidence type="ECO:0000256" key="2">
    <source>
        <dbReference type="ARBA" id="ARBA00023125"/>
    </source>
</evidence>
<dbReference type="GO" id="GO:0009893">
    <property type="term" value="P:positive regulation of metabolic process"/>
    <property type="evidence" value="ECO:0007669"/>
    <property type="project" value="UniProtKB-ARBA"/>
</dbReference>
<gene>
    <name evidence="6" type="ORF">P168DRAFT_221156</name>
</gene>
<dbReference type="Proteomes" id="UP000234254">
    <property type="component" value="Unassembled WGS sequence"/>
</dbReference>
<sequence length="689" mass="76819">MESVKDMVWPERRIRRAAAACYRCHWRKVRCDAAVLGSPCTNCTLDRRTDCTLRPNVTARFKRLQQNGNPQSGASAEIIPPTAPGLSAYEAAPEVISSPSPDIRVPEPSTQIDLADGVWNGAGDPCSVDGLVVEDSSTAAPGQYFLALDRVSSLPMDDVHVLVTNGSLDIPPKDLVDVFLRKYFLVIHPSLPILNEVQFWNIYLHANGNLNPSQKVSLFVFQAMLLASCSVLYDTGFESNPLARAQGAALLTFHTTAEDPEATMTWNLCSIQNAIAIGQDTQVPDADASRIAKKRLIWSVFVRDRILWLGRHRRPQFISANFNVTTDYLDEDDVADEIMFSPVYGADAKRSLLKIFQAQCRLAVILTGVISIAFTSSDGYVPRLSWQGLQQSLARVERLKSRLALWKDEVDVQVPMHNPQHEIIDVIVNLTYMYYQNARMALSHHQTLLVEEHVEMIQERSATILLGIAKDLQSSMSHLTQTMAFFASRHLPESIPLSVLAYCGTPLILSAIDMHLSPSYTHSLNRQHSLNNCTEVIRQSREAYDVTELFSNGTNHILQLAYTITQNLFRDTNNPPSPAHHPENAPFTNLRVTSWIHAFLKHPRAYLLLSTCIDSSLATGHLPPDGSFLPAIVRQTVPLTLGVARLPWAIDAPTPPVGGKRHRIGRACSRDEGTFQLPLDDTWYWSLLH</sequence>
<dbReference type="PROSITE" id="PS00463">
    <property type="entry name" value="ZN2_CY6_FUNGAL_1"/>
    <property type="match status" value="1"/>
</dbReference>
<dbReference type="CDD" id="cd12148">
    <property type="entry name" value="fungal_TF_MHR"/>
    <property type="match status" value="1"/>
</dbReference>
<dbReference type="InterPro" id="IPR036864">
    <property type="entry name" value="Zn2-C6_fun-type_DNA-bd_sf"/>
</dbReference>
<evidence type="ECO:0000259" key="5">
    <source>
        <dbReference type="PROSITE" id="PS50048"/>
    </source>
</evidence>
<keyword evidence="7" id="KW-1185">Reference proteome</keyword>
<dbReference type="GO" id="GO:0008270">
    <property type="term" value="F:zinc ion binding"/>
    <property type="evidence" value="ECO:0007669"/>
    <property type="project" value="InterPro"/>
</dbReference>
<dbReference type="InterPro" id="IPR052761">
    <property type="entry name" value="Fungal_Detox/Toxin_TFs"/>
</dbReference>
<organism evidence="6 7">
    <name type="scientific">Aspergillus campestris (strain IBT 28561)</name>
    <dbReference type="NCBI Taxonomy" id="1392248"/>
    <lineage>
        <taxon>Eukaryota</taxon>
        <taxon>Fungi</taxon>
        <taxon>Dikarya</taxon>
        <taxon>Ascomycota</taxon>
        <taxon>Pezizomycotina</taxon>
        <taxon>Eurotiomycetes</taxon>
        <taxon>Eurotiomycetidae</taxon>
        <taxon>Eurotiales</taxon>
        <taxon>Aspergillaceae</taxon>
        <taxon>Aspergillus</taxon>
        <taxon>Aspergillus subgen. Circumdati</taxon>
    </lineage>
</organism>
<feature type="domain" description="Zn(2)-C6 fungal-type" evidence="5">
    <location>
        <begin position="20"/>
        <end position="53"/>
    </location>
</feature>
<protein>
    <recommendedName>
        <fullName evidence="5">Zn(2)-C6 fungal-type domain-containing protein</fullName>
    </recommendedName>
</protein>